<keyword evidence="1" id="KW-1133">Transmembrane helix</keyword>
<organism evidence="2 3">
    <name type="scientific">Actinoplanes missouriensis (strain ATCC 14538 / DSM 43046 / CBS 188.64 / JCM 3121 / NBRC 102363 / NCIMB 12654 / NRRL B-3342 / UNCC 431)</name>
    <dbReference type="NCBI Taxonomy" id="512565"/>
    <lineage>
        <taxon>Bacteria</taxon>
        <taxon>Bacillati</taxon>
        <taxon>Actinomycetota</taxon>
        <taxon>Actinomycetes</taxon>
        <taxon>Micromonosporales</taxon>
        <taxon>Micromonosporaceae</taxon>
        <taxon>Actinoplanes</taxon>
    </lineage>
</organism>
<gene>
    <name evidence="2" type="ordered locus">AMIS_5960</name>
</gene>
<sequence>MTVSPVPTRHPLDPEPVPSTKSRAVFALGLVGLLTGVFIGGVIPATVALLLARQAHREAYAAGGYLTGSAWIRRGRRLAWAGLVLALASLVVAVIAGLLHFAAAPGGTDFAPGTD</sequence>
<feature type="transmembrane region" description="Helical" evidence="1">
    <location>
        <begin position="24"/>
        <end position="51"/>
    </location>
</feature>
<reference evidence="2 3" key="1">
    <citation type="submission" date="2012-02" db="EMBL/GenBank/DDBJ databases">
        <title>Complete genome sequence of Actinoplanes missouriensis 431 (= NBRC 102363).</title>
        <authorList>
            <person name="Ohnishi Y."/>
            <person name="Ishikawa J."/>
            <person name="Sekine M."/>
            <person name="Hosoyama A."/>
            <person name="Harada T."/>
            <person name="Narita H."/>
            <person name="Hata T."/>
            <person name="Konno Y."/>
            <person name="Tutikane K."/>
            <person name="Fujita N."/>
            <person name="Horinouchi S."/>
            <person name="Hayakawa M."/>
        </authorList>
    </citation>
    <scope>NUCLEOTIDE SEQUENCE [LARGE SCALE GENOMIC DNA]</scope>
    <source>
        <strain evidence="3">ATCC 14538 / DSM 43046 / CBS 188.64 / JCM 3121 / NBRC 102363 / NCIMB 12654 / NRRL B-3342 / UNCC 431</strain>
    </source>
</reference>
<evidence type="ECO:0000313" key="2">
    <source>
        <dbReference type="EMBL" id="BAL85816.1"/>
    </source>
</evidence>
<evidence type="ECO:0000313" key="3">
    <source>
        <dbReference type="Proteomes" id="UP000007882"/>
    </source>
</evidence>
<keyword evidence="3" id="KW-1185">Reference proteome</keyword>
<feature type="transmembrane region" description="Helical" evidence="1">
    <location>
        <begin position="78"/>
        <end position="103"/>
    </location>
</feature>
<dbReference type="OrthoDB" id="5192945at2"/>
<dbReference type="EMBL" id="AP012319">
    <property type="protein sequence ID" value="BAL85816.1"/>
    <property type="molecule type" value="Genomic_DNA"/>
</dbReference>
<keyword evidence="1" id="KW-0812">Transmembrane</keyword>
<dbReference type="eggNOG" id="ENOG502ZGRW">
    <property type="taxonomic scope" value="Bacteria"/>
</dbReference>
<dbReference type="HOGENOM" id="CLU_2103771_0_0_11"/>
<dbReference type="Proteomes" id="UP000007882">
    <property type="component" value="Chromosome"/>
</dbReference>
<evidence type="ECO:0000256" key="1">
    <source>
        <dbReference type="SAM" id="Phobius"/>
    </source>
</evidence>
<accession>I0GYH9</accession>
<proteinExistence type="predicted"/>
<dbReference type="KEGG" id="ams:AMIS_5960"/>
<dbReference type="STRING" id="512565.AMIS_5960"/>
<dbReference type="RefSeq" id="WP_014440716.1">
    <property type="nucleotide sequence ID" value="NC_017093.1"/>
</dbReference>
<name>I0GYH9_ACTM4</name>
<evidence type="ECO:0008006" key="4">
    <source>
        <dbReference type="Google" id="ProtNLM"/>
    </source>
</evidence>
<protein>
    <recommendedName>
        <fullName evidence="4">DUF4190 domain-containing protein</fullName>
    </recommendedName>
</protein>
<dbReference type="AlphaFoldDB" id="I0GYH9"/>
<keyword evidence="1" id="KW-0472">Membrane</keyword>
<dbReference type="PATRIC" id="fig|512565.3.peg.598"/>